<gene>
    <name evidence="2" type="ORF">BpHYR1_021746</name>
</gene>
<evidence type="ECO:0000256" key="1">
    <source>
        <dbReference type="SAM" id="Coils"/>
    </source>
</evidence>
<evidence type="ECO:0000313" key="2">
    <source>
        <dbReference type="EMBL" id="RNA42041.1"/>
    </source>
</evidence>
<dbReference type="AlphaFoldDB" id="A0A3M7T1Y3"/>
<proteinExistence type="predicted"/>
<dbReference type="OrthoDB" id="10201613at2759"/>
<keyword evidence="1" id="KW-0175">Coiled coil</keyword>
<feature type="coiled-coil region" evidence="1">
    <location>
        <begin position="46"/>
        <end position="109"/>
    </location>
</feature>
<dbReference type="EMBL" id="REGN01000421">
    <property type="protein sequence ID" value="RNA42041.1"/>
    <property type="molecule type" value="Genomic_DNA"/>
</dbReference>
<name>A0A3M7T1Y3_BRAPC</name>
<keyword evidence="3" id="KW-1185">Reference proteome</keyword>
<comment type="caution">
    <text evidence="2">The sequence shown here is derived from an EMBL/GenBank/DDBJ whole genome shotgun (WGS) entry which is preliminary data.</text>
</comment>
<evidence type="ECO:0000313" key="3">
    <source>
        <dbReference type="Proteomes" id="UP000276133"/>
    </source>
</evidence>
<dbReference type="Proteomes" id="UP000276133">
    <property type="component" value="Unassembled WGS sequence"/>
</dbReference>
<reference evidence="2 3" key="1">
    <citation type="journal article" date="2018" name="Sci. Rep.">
        <title>Genomic signatures of local adaptation to the degree of environmental predictability in rotifers.</title>
        <authorList>
            <person name="Franch-Gras L."/>
            <person name="Hahn C."/>
            <person name="Garcia-Roger E.M."/>
            <person name="Carmona M.J."/>
            <person name="Serra M."/>
            <person name="Gomez A."/>
        </authorList>
    </citation>
    <scope>NUCLEOTIDE SEQUENCE [LARGE SCALE GENOMIC DNA]</scope>
    <source>
        <strain evidence="2">HYR1</strain>
    </source>
</reference>
<protein>
    <submittedName>
        <fullName evidence="2">Uncharacterized protein</fullName>
    </submittedName>
</protein>
<accession>A0A3M7T1Y3</accession>
<organism evidence="2 3">
    <name type="scientific">Brachionus plicatilis</name>
    <name type="common">Marine rotifer</name>
    <name type="synonym">Brachionus muelleri</name>
    <dbReference type="NCBI Taxonomy" id="10195"/>
    <lineage>
        <taxon>Eukaryota</taxon>
        <taxon>Metazoa</taxon>
        <taxon>Spiralia</taxon>
        <taxon>Gnathifera</taxon>
        <taxon>Rotifera</taxon>
        <taxon>Eurotatoria</taxon>
        <taxon>Monogononta</taxon>
        <taxon>Pseudotrocha</taxon>
        <taxon>Ploima</taxon>
        <taxon>Brachionidae</taxon>
        <taxon>Brachionus</taxon>
    </lineage>
</organism>
<sequence length="240" mass="27814">MSQKENFDFESLNTKRLLSQRSTGIPSLPFSNIRRRFEKNSDDQKTQSLNEKLDQVLVNVQDLKRDVAGLKRQLDGQEKRFSNLISFNNENLEKKVNVISTKVNYLESNIGTINSNFSQQMIYEAKEQLNLDLNIPLIYNGQDLLSVPFDSNDIASYGIGLLDILFYPEEQSIAMVESDENTINSLDRKKIDQIKVCYLKKLNSTEAFKKNWPIIKKAIREKCLYTRKIVRDYSNLDAKN</sequence>